<gene>
    <name evidence="2" type="ORF">GCM10009798_30960</name>
</gene>
<feature type="domain" description="Glyoxalase-like" evidence="1">
    <location>
        <begin position="8"/>
        <end position="115"/>
    </location>
</feature>
<comment type="caution">
    <text evidence="2">The sequence shown here is derived from an EMBL/GenBank/DDBJ whole genome shotgun (WGS) entry which is preliminary data.</text>
</comment>
<dbReference type="Gene3D" id="3.10.180.10">
    <property type="entry name" value="2,3-Dihydroxybiphenyl 1,2-Dioxygenase, domain 1"/>
    <property type="match status" value="1"/>
</dbReference>
<reference evidence="3" key="1">
    <citation type="journal article" date="2019" name="Int. J. Syst. Evol. Microbiol.">
        <title>The Global Catalogue of Microorganisms (GCM) 10K type strain sequencing project: providing services to taxonomists for standard genome sequencing and annotation.</title>
        <authorList>
            <consortium name="The Broad Institute Genomics Platform"/>
            <consortium name="The Broad Institute Genome Sequencing Center for Infectious Disease"/>
            <person name="Wu L."/>
            <person name="Ma J."/>
        </authorList>
    </citation>
    <scope>NUCLEOTIDE SEQUENCE [LARGE SCALE GENOMIC DNA]</scope>
    <source>
        <strain evidence="3">JCM 15309</strain>
    </source>
</reference>
<organism evidence="2 3">
    <name type="scientific">Nocardioides panacihumi</name>
    <dbReference type="NCBI Taxonomy" id="400774"/>
    <lineage>
        <taxon>Bacteria</taxon>
        <taxon>Bacillati</taxon>
        <taxon>Actinomycetota</taxon>
        <taxon>Actinomycetes</taxon>
        <taxon>Propionibacteriales</taxon>
        <taxon>Nocardioidaceae</taxon>
        <taxon>Nocardioides</taxon>
    </lineage>
</organism>
<accession>A0ABP5CV99</accession>
<dbReference type="InterPro" id="IPR041581">
    <property type="entry name" value="Glyoxalase_6"/>
</dbReference>
<sequence length="126" mass="13788">MVSRLSVITIHAVAPERVARFWCDALGWQVLERDGEVVSIGLEDATGPTIDVVTVPEPKQVKNRLHFDLRADGVSTRTELERLQALGARPVDVGQSADASWVVLADVEGNEFCLLSRTQQELGPPN</sequence>
<dbReference type="CDD" id="cd06587">
    <property type="entry name" value="VOC"/>
    <property type="match status" value="1"/>
</dbReference>
<proteinExistence type="predicted"/>
<dbReference type="InterPro" id="IPR029068">
    <property type="entry name" value="Glyas_Bleomycin-R_OHBP_Dase"/>
</dbReference>
<dbReference type="Proteomes" id="UP001500571">
    <property type="component" value="Unassembled WGS sequence"/>
</dbReference>
<keyword evidence="3" id="KW-1185">Reference proteome</keyword>
<dbReference type="EMBL" id="BAAAPB010000003">
    <property type="protein sequence ID" value="GAA1968320.1"/>
    <property type="molecule type" value="Genomic_DNA"/>
</dbReference>
<evidence type="ECO:0000259" key="1">
    <source>
        <dbReference type="Pfam" id="PF18029"/>
    </source>
</evidence>
<dbReference type="RefSeq" id="WP_344046288.1">
    <property type="nucleotide sequence ID" value="NZ_BAAAPB010000003.1"/>
</dbReference>
<dbReference type="PANTHER" id="PTHR35908">
    <property type="entry name" value="HYPOTHETICAL FUSION PROTEIN"/>
    <property type="match status" value="1"/>
</dbReference>
<dbReference type="PANTHER" id="PTHR35908:SF1">
    <property type="entry name" value="CONSERVED PROTEIN"/>
    <property type="match status" value="1"/>
</dbReference>
<protein>
    <submittedName>
        <fullName evidence="2">VOC family protein</fullName>
    </submittedName>
</protein>
<evidence type="ECO:0000313" key="3">
    <source>
        <dbReference type="Proteomes" id="UP001500571"/>
    </source>
</evidence>
<dbReference type="Pfam" id="PF18029">
    <property type="entry name" value="Glyoxalase_6"/>
    <property type="match status" value="1"/>
</dbReference>
<dbReference type="SUPFAM" id="SSF54593">
    <property type="entry name" value="Glyoxalase/Bleomycin resistance protein/Dihydroxybiphenyl dioxygenase"/>
    <property type="match status" value="1"/>
</dbReference>
<evidence type="ECO:0000313" key="2">
    <source>
        <dbReference type="EMBL" id="GAA1968320.1"/>
    </source>
</evidence>
<name>A0ABP5CV99_9ACTN</name>